<dbReference type="InterPro" id="IPR037041">
    <property type="entry name" value="Trigger_fac_C_sf"/>
</dbReference>
<dbReference type="GO" id="GO:0051301">
    <property type="term" value="P:cell division"/>
    <property type="evidence" value="ECO:0007669"/>
    <property type="project" value="UniProtKB-KW"/>
</dbReference>
<organism evidence="16 17">
    <name type="scientific">Halanaerobacter jeridensis</name>
    <dbReference type="NCBI Taxonomy" id="706427"/>
    <lineage>
        <taxon>Bacteria</taxon>
        <taxon>Bacillati</taxon>
        <taxon>Bacillota</taxon>
        <taxon>Clostridia</taxon>
        <taxon>Halanaerobiales</taxon>
        <taxon>Halobacteroidaceae</taxon>
        <taxon>Halanaerobacter</taxon>
    </lineage>
</organism>
<dbReference type="SUPFAM" id="SSF54534">
    <property type="entry name" value="FKBP-like"/>
    <property type="match status" value="1"/>
</dbReference>
<dbReference type="GO" id="GO:0005737">
    <property type="term" value="C:cytoplasm"/>
    <property type="evidence" value="ECO:0007669"/>
    <property type="project" value="UniProtKB-SubCell"/>
</dbReference>
<dbReference type="HAMAP" id="MF_00303">
    <property type="entry name" value="Trigger_factor_Tig"/>
    <property type="match status" value="1"/>
</dbReference>
<name>A0A939BMD0_9FIRM</name>
<dbReference type="Gene3D" id="1.10.3120.10">
    <property type="entry name" value="Trigger factor, C-terminal domain"/>
    <property type="match status" value="1"/>
</dbReference>
<protein>
    <recommendedName>
        <fullName evidence="4 12">Trigger factor</fullName>
        <shortName evidence="12">TF</shortName>
        <ecNumber evidence="3 12">5.2.1.8</ecNumber>
    </recommendedName>
    <alternativeName>
        <fullName evidence="11 12">PPIase</fullName>
    </alternativeName>
</protein>
<evidence type="ECO:0000313" key="16">
    <source>
        <dbReference type="EMBL" id="MBM7556145.1"/>
    </source>
</evidence>
<gene>
    <name evidence="12" type="primary">tig</name>
    <name evidence="16" type="ORF">JOC47_000981</name>
</gene>
<dbReference type="GO" id="GO:0051083">
    <property type="term" value="P:'de novo' cotranslational protein folding"/>
    <property type="evidence" value="ECO:0007669"/>
    <property type="project" value="TreeGrafter"/>
</dbReference>
<dbReference type="InterPro" id="IPR005215">
    <property type="entry name" value="Trig_fac"/>
</dbReference>
<dbReference type="Gene3D" id="3.10.50.40">
    <property type="match status" value="1"/>
</dbReference>
<dbReference type="EMBL" id="JAFBDQ010000004">
    <property type="protein sequence ID" value="MBM7556145.1"/>
    <property type="molecule type" value="Genomic_DNA"/>
</dbReference>
<dbReference type="SUPFAM" id="SSF109998">
    <property type="entry name" value="Triger factor/SurA peptide-binding domain-like"/>
    <property type="match status" value="1"/>
</dbReference>
<evidence type="ECO:0000259" key="15">
    <source>
        <dbReference type="PROSITE" id="PS50059"/>
    </source>
</evidence>
<dbReference type="AlphaFoldDB" id="A0A939BMD0"/>
<dbReference type="Proteomes" id="UP000774000">
    <property type="component" value="Unassembled WGS sequence"/>
</dbReference>
<comment type="domain">
    <text evidence="12">Consists of 3 domains; the N-terminus binds the ribosome, the middle domain has PPIase activity, while the C-terminus has intrinsic chaperone activity on its own.</text>
</comment>
<comment type="caution">
    <text evidence="16">The sequence shown here is derived from an EMBL/GenBank/DDBJ whole genome shotgun (WGS) entry which is preliminary data.</text>
</comment>
<proteinExistence type="inferred from homology"/>
<comment type="similarity">
    <text evidence="2 12 14">Belongs to the FKBP-type PPIase family. Tig subfamily.</text>
</comment>
<dbReference type="Pfam" id="PF05698">
    <property type="entry name" value="Trigger_C"/>
    <property type="match status" value="1"/>
</dbReference>
<dbReference type="InterPro" id="IPR001179">
    <property type="entry name" value="PPIase_FKBP_dom"/>
</dbReference>
<comment type="subcellular location">
    <subcellularLocation>
        <location evidence="12">Cytoplasm</location>
    </subcellularLocation>
    <text evidence="12">About half TF is bound to the ribosome near the polypeptide exit tunnel while the other half is free in the cytoplasm.</text>
</comment>
<evidence type="ECO:0000256" key="10">
    <source>
        <dbReference type="ARBA" id="ARBA00024849"/>
    </source>
</evidence>
<dbReference type="Pfam" id="PF00254">
    <property type="entry name" value="FKBP_C"/>
    <property type="match status" value="1"/>
</dbReference>
<dbReference type="PANTHER" id="PTHR30560">
    <property type="entry name" value="TRIGGER FACTOR CHAPERONE AND PEPTIDYL-PROLYL CIS/TRANS ISOMERASE"/>
    <property type="match status" value="1"/>
</dbReference>
<evidence type="ECO:0000256" key="9">
    <source>
        <dbReference type="ARBA" id="ARBA00023306"/>
    </source>
</evidence>
<evidence type="ECO:0000256" key="4">
    <source>
        <dbReference type="ARBA" id="ARBA00016902"/>
    </source>
</evidence>
<dbReference type="InterPro" id="IPR008880">
    <property type="entry name" value="Trigger_fac_C"/>
</dbReference>
<evidence type="ECO:0000313" key="17">
    <source>
        <dbReference type="Proteomes" id="UP000774000"/>
    </source>
</evidence>
<evidence type="ECO:0000256" key="2">
    <source>
        <dbReference type="ARBA" id="ARBA00005464"/>
    </source>
</evidence>
<evidence type="ECO:0000256" key="1">
    <source>
        <dbReference type="ARBA" id="ARBA00000971"/>
    </source>
</evidence>
<sequence length="427" mass="48493">MKVNKEEIGENKVKLEVEIEEERVEDALDEAYKKVVKKVDIDGFRKGKVPRTLLEKRYGEEVLHKDALDILIQQGYYEAVQEADIEPIDQPEITDAHIQGGEPATFTAEVEVKPDVELGNYTELEVEPEEVTVEAEDIEQELEAKRQEHAQLVGVDREVVEEGDFVTIDYEGYVDGETFEGGSAEDYNLEIGSESFVPGFEEQLTGVEVGAETTVEITFPENYQSDDLAGEDAEFEVKVKDIKRKEVPELDDEFAKDLGFETLDELKSDIEEDLAAEAEEKADRAYENQLVEAAVENAEVDVPEVMVEEEIDNMLEGQKMQMQQQGFDFDEYLEMTGMDEEALRDNFRGQAAERTKSNLVLEAIAEEEGIEVTEEEIDEKVEEIAKNQGQDQDPEQIKAFLQMQGQLDQLKDGLQMEKTMEFLKDNN</sequence>
<dbReference type="InterPro" id="IPR036611">
    <property type="entry name" value="Trigger_fac_ribosome-bd_sf"/>
</dbReference>
<dbReference type="GO" id="GO:0015031">
    <property type="term" value="P:protein transport"/>
    <property type="evidence" value="ECO:0007669"/>
    <property type="project" value="UniProtKB-UniRule"/>
</dbReference>
<dbReference type="Pfam" id="PF05697">
    <property type="entry name" value="Trigger_N"/>
    <property type="match status" value="1"/>
</dbReference>
<dbReference type="GO" id="GO:0003755">
    <property type="term" value="F:peptidyl-prolyl cis-trans isomerase activity"/>
    <property type="evidence" value="ECO:0007669"/>
    <property type="project" value="UniProtKB-UniRule"/>
</dbReference>
<keyword evidence="5 12" id="KW-0132">Cell division</keyword>
<dbReference type="InterPro" id="IPR046357">
    <property type="entry name" value="PPIase_dom_sf"/>
</dbReference>
<dbReference type="RefSeq" id="WP_204700859.1">
    <property type="nucleotide sequence ID" value="NZ_JAFBDQ010000004.1"/>
</dbReference>
<keyword evidence="9 12" id="KW-0131">Cell cycle</keyword>
<keyword evidence="8 12" id="KW-0413">Isomerase</keyword>
<dbReference type="InterPro" id="IPR008881">
    <property type="entry name" value="Trigger_fac_ribosome-bd_bac"/>
</dbReference>
<dbReference type="GO" id="GO:0043022">
    <property type="term" value="F:ribosome binding"/>
    <property type="evidence" value="ECO:0007669"/>
    <property type="project" value="TreeGrafter"/>
</dbReference>
<evidence type="ECO:0000256" key="13">
    <source>
        <dbReference type="PROSITE-ProRule" id="PRU00277"/>
    </source>
</evidence>
<dbReference type="PROSITE" id="PS50059">
    <property type="entry name" value="FKBP_PPIASE"/>
    <property type="match status" value="1"/>
</dbReference>
<evidence type="ECO:0000256" key="11">
    <source>
        <dbReference type="ARBA" id="ARBA00029986"/>
    </source>
</evidence>
<dbReference type="PANTHER" id="PTHR30560:SF3">
    <property type="entry name" value="TRIGGER FACTOR-LIKE PROTEIN TIG, CHLOROPLASTIC"/>
    <property type="match status" value="1"/>
</dbReference>
<evidence type="ECO:0000256" key="6">
    <source>
        <dbReference type="ARBA" id="ARBA00023110"/>
    </source>
</evidence>
<evidence type="ECO:0000256" key="3">
    <source>
        <dbReference type="ARBA" id="ARBA00013194"/>
    </source>
</evidence>
<dbReference type="InterPro" id="IPR027304">
    <property type="entry name" value="Trigger_fact/SurA_dom_sf"/>
</dbReference>
<keyword evidence="12" id="KW-0963">Cytoplasm</keyword>
<keyword evidence="6 12" id="KW-0697">Rotamase</keyword>
<dbReference type="PIRSF" id="PIRSF003095">
    <property type="entry name" value="Trigger_factor"/>
    <property type="match status" value="1"/>
</dbReference>
<evidence type="ECO:0000256" key="7">
    <source>
        <dbReference type="ARBA" id="ARBA00023186"/>
    </source>
</evidence>
<dbReference type="NCBIfam" id="TIGR00115">
    <property type="entry name" value="tig"/>
    <property type="match status" value="1"/>
</dbReference>
<evidence type="ECO:0000256" key="8">
    <source>
        <dbReference type="ARBA" id="ARBA00023235"/>
    </source>
</evidence>
<dbReference type="GO" id="GO:0043335">
    <property type="term" value="P:protein unfolding"/>
    <property type="evidence" value="ECO:0007669"/>
    <property type="project" value="TreeGrafter"/>
</dbReference>
<dbReference type="FunFam" id="3.10.50.40:FF:000001">
    <property type="entry name" value="Trigger factor"/>
    <property type="match status" value="1"/>
</dbReference>
<accession>A0A939BMD0</accession>
<dbReference type="Gene3D" id="3.30.70.1050">
    <property type="entry name" value="Trigger factor ribosome-binding domain"/>
    <property type="match status" value="1"/>
</dbReference>
<evidence type="ECO:0000256" key="12">
    <source>
        <dbReference type="HAMAP-Rule" id="MF_00303"/>
    </source>
</evidence>
<dbReference type="SUPFAM" id="SSF102735">
    <property type="entry name" value="Trigger factor ribosome-binding domain"/>
    <property type="match status" value="1"/>
</dbReference>
<keyword evidence="17" id="KW-1185">Reference proteome</keyword>
<dbReference type="EC" id="5.2.1.8" evidence="3 12"/>
<keyword evidence="7 12" id="KW-0143">Chaperone</keyword>
<evidence type="ECO:0000256" key="14">
    <source>
        <dbReference type="RuleBase" id="RU003914"/>
    </source>
</evidence>
<comment type="function">
    <text evidence="10 12">Involved in protein export. Acts as a chaperone by maintaining the newly synthesized protein in an open conformation. Functions as a peptidyl-prolyl cis-trans isomerase.</text>
</comment>
<feature type="domain" description="PPIase FKBP-type" evidence="15">
    <location>
        <begin position="163"/>
        <end position="245"/>
    </location>
</feature>
<evidence type="ECO:0000256" key="5">
    <source>
        <dbReference type="ARBA" id="ARBA00022618"/>
    </source>
</evidence>
<reference evidence="16" key="1">
    <citation type="submission" date="2021-01" db="EMBL/GenBank/DDBJ databases">
        <title>Genomic Encyclopedia of Type Strains, Phase IV (KMG-IV): sequencing the most valuable type-strain genomes for metagenomic binning, comparative biology and taxonomic classification.</title>
        <authorList>
            <person name="Goeker M."/>
        </authorList>
    </citation>
    <scope>NUCLEOTIDE SEQUENCE</scope>
    <source>
        <strain evidence="16">DSM 23230</strain>
    </source>
</reference>
<comment type="catalytic activity">
    <reaction evidence="1 12 13">
        <text>[protein]-peptidylproline (omega=180) = [protein]-peptidylproline (omega=0)</text>
        <dbReference type="Rhea" id="RHEA:16237"/>
        <dbReference type="Rhea" id="RHEA-COMP:10747"/>
        <dbReference type="Rhea" id="RHEA-COMP:10748"/>
        <dbReference type="ChEBI" id="CHEBI:83833"/>
        <dbReference type="ChEBI" id="CHEBI:83834"/>
        <dbReference type="EC" id="5.2.1.8"/>
    </reaction>
</comment>
<dbReference type="GO" id="GO:0044183">
    <property type="term" value="F:protein folding chaperone"/>
    <property type="evidence" value="ECO:0007669"/>
    <property type="project" value="TreeGrafter"/>
</dbReference>